<dbReference type="InterPro" id="IPR007317">
    <property type="entry name" value="GET4"/>
</dbReference>
<name>A0A316Z5H5_9BASI</name>
<proteinExistence type="inferred from homology"/>
<keyword evidence="4" id="KW-1185">Reference proteome</keyword>
<dbReference type="EMBL" id="KZ819298">
    <property type="protein sequence ID" value="PWN96556.1"/>
    <property type="molecule type" value="Genomic_DNA"/>
</dbReference>
<dbReference type="Gene3D" id="1.25.40.10">
    <property type="entry name" value="Tetratricopeptide repeat domain"/>
    <property type="match status" value="1"/>
</dbReference>
<dbReference type="GO" id="GO:0045048">
    <property type="term" value="P:protein insertion into ER membrane"/>
    <property type="evidence" value="ECO:0007669"/>
    <property type="project" value="InterPro"/>
</dbReference>
<feature type="region of interest" description="Disordered" evidence="2">
    <location>
        <begin position="337"/>
        <end position="379"/>
    </location>
</feature>
<dbReference type="PANTHER" id="PTHR12875">
    <property type="entry name" value="GOLGI TO ER TRAFFIC PROTEIN 4 HOMOLOG"/>
    <property type="match status" value="1"/>
</dbReference>
<feature type="compositionally biased region" description="Pro residues" evidence="2">
    <location>
        <begin position="349"/>
        <end position="360"/>
    </location>
</feature>
<evidence type="ECO:0000313" key="3">
    <source>
        <dbReference type="EMBL" id="PWN96556.1"/>
    </source>
</evidence>
<dbReference type="AlphaFoldDB" id="A0A316Z5H5"/>
<evidence type="ECO:0008006" key="5">
    <source>
        <dbReference type="Google" id="ProtNLM"/>
    </source>
</evidence>
<accession>A0A316Z5H5</accession>
<organism evidence="3 4">
    <name type="scientific">Tilletiopsis washingtonensis</name>
    <dbReference type="NCBI Taxonomy" id="58919"/>
    <lineage>
        <taxon>Eukaryota</taxon>
        <taxon>Fungi</taxon>
        <taxon>Dikarya</taxon>
        <taxon>Basidiomycota</taxon>
        <taxon>Ustilaginomycotina</taxon>
        <taxon>Exobasidiomycetes</taxon>
        <taxon>Entylomatales</taxon>
        <taxon>Entylomatales incertae sedis</taxon>
        <taxon>Tilletiopsis</taxon>
    </lineage>
</organism>
<reference evidence="3 4" key="1">
    <citation type="journal article" date="2018" name="Mol. Biol. Evol.">
        <title>Broad Genomic Sampling Reveals a Smut Pathogenic Ancestry of the Fungal Clade Ustilaginomycotina.</title>
        <authorList>
            <person name="Kijpornyongpan T."/>
            <person name="Mondo S.J."/>
            <person name="Barry K."/>
            <person name="Sandor L."/>
            <person name="Lee J."/>
            <person name="Lipzen A."/>
            <person name="Pangilinan J."/>
            <person name="LaButti K."/>
            <person name="Hainaut M."/>
            <person name="Henrissat B."/>
            <person name="Grigoriev I.V."/>
            <person name="Spatafora J.W."/>
            <person name="Aime M.C."/>
        </authorList>
    </citation>
    <scope>NUCLEOTIDE SEQUENCE [LARGE SCALE GENOMIC DNA]</scope>
    <source>
        <strain evidence="3 4">MCA 4186</strain>
    </source>
</reference>
<dbReference type="STRING" id="58919.A0A316Z5H5"/>
<comment type="similarity">
    <text evidence="1">Belongs to the GET4 family.</text>
</comment>
<dbReference type="RefSeq" id="XP_025596835.1">
    <property type="nucleotide sequence ID" value="XM_025740305.1"/>
</dbReference>
<evidence type="ECO:0000256" key="1">
    <source>
        <dbReference type="ARBA" id="ARBA00005351"/>
    </source>
</evidence>
<gene>
    <name evidence="3" type="ORF">FA09DRAFT_299744</name>
</gene>
<dbReference type="Proteomes" id="UP000245946">
    <property type="component" value="Unassembled WGS sequence"/>
</dbReference>
<dbReference type="GO" id="GO:0005829">
    <property type="term" value="C:cytosol"/>
    <property type="evidence" value="ECO:0007669"/>
    <property type="project" value="TreeGrafter"/>
</dbReference>
<dbReference type="Pfam" id="PF04190">
    <property type="entry name" value="GET4"/>
    <property type="match status" value="1"/>
</dbReference>
<feature type="compositionally biased region" description="Low complexity" evidence="2">
    <location>
        <begin position="361"/>
        <end position="371"/>
    </location>
</feature>
<evidence type="ECO:0000256" key="2">
    <source>
        <dbReference type="SAM" id="MobiDB-lite"/>
    </source>
</evidence>
<evidence type="ECO:0000313" key="4">
    <source>
        <dbReference type="Proteomes" id="UP000245946"/>
    </source>
</evidence>
<protein>
    <recommendedName>
        <fullName evidence="5">DUF410-domain-containing protein</fullName>
    </recommendedName>
</protein>
<dbReference type="OrthoDB" id="10252405at2759"/>
<dbReference type="GeneID" id="37267851"/>
<dbReference type="PANTHER" id="PTHR12875:SF0">
    <property type="entry name" value="GOLGI TO ER TRAFFIC PROTEIN 4 HOMOLOG"/>
    <property type="match status" value="1"/>
</dbReference>
<dbReference type="InterPro" id="IPR011990">
    <property type="entry name" value="TPR-like_helical_dom_sf"/>
</dbReference>
<sequence length="379" mass="40617">MSYDLHQKLRTTSVRQIKRKDYAGAVTTLYDGAKSLLEQKEYGSGCDLGVMMLDAYSKGALESSPETRERIATLLRLSAPDFWRKKLLDAAIKWSIQVTSMPFGDGLLRLAIADVLAAEGSYYAAETHYLHASAQPPSVPDAKKWFDAEAPKRFAAMQLRWLEAQATDAGAQKIAALRTDAGRWALRGLLPLLQARALTASRAFLAAYVSALCSAHPTLLLPTTPNPKAFSPPAGTGPAEQVQLYLTGNADLNFAQMLLALVAQAVSVKKTGAPVPDALKQQWGQLVAQYEREGGALQEEAFVGEAIDPISTLYFDIRPQRPQGNFMQDMLSSLMGGGGAGAAAGGAPAPAPVRQPPPPQSRAQQEAPAASAEEELDLD</sequence>